<dbReference type="GeneID" id="43657193"/>
<dbReference type="EMBL" id="ML737673">
    <property type="protein sequence ID" value="KAE8363558.1"/>
    <property type="molecule type" value="Genomic_DNA"/>
</dbReference>
<evidence type="ECO:0000313" key="3">
    <source>
        <dbReference type="Proteomes" id="UP000326268"/>
    </source>
</evidence>
<dbReference type="GO" id="GO:0043041">
    <property type="term" value="P:amino acid activation for nonribosomal peptide biosynthetic process"/>
    <property type="evidence" value="ECO:0007669"/>
    <property type="project" value="TreeGrafter"/>
</dbReference>
<dbReference type="OrthoDB" id="416786at2759"/>
<evidence type="ECO:0000259" key="1">
    <source>
        <dbReference type="PROSITE" id="PS50075"/>
    </source>
</evidence>
<feature type="domain" description="Carrier" evidence="1">
    <location>
        <begin position="376"/>
        <end position="449"/>
    </location>
</feature>
<proteinExistence type="predicted"/>
<dbReference type="AlphaFoldDB" id="A0A5N7A280"/>
<sequence>MESDIWLDVDTALLIHVISQGYQASWKRNFDIHLARFCFLFDRPTLMSCNLRDIDPLIRDDHVTWDKPDDMEEYIAEDIQRQVDMGEQLVRVAISTAPDQTRVWALTLHHSLCDGWTVRQLLEQTAAAYRGQTLHERPFSSFMEYVLDKGNEEAQQYWQTEFANLDPRGASFPPLPSTHYAPQAVESLTYPVLNLTDKGTKHTLTTAIRLAMAIVLSRYSGSSDVVVGLTTSGRSASLPGINTITGPTLGTYPMQIQLDSSETVEDVMSGIQASSIRVLPFEHFGLQNIRNVSPDAARAYGYSGHAAFGGFAFAMSCMLEPRNDGFTVLANYDPQTITHDPLTTFFSEFEQVVRQICGDASAEFERSGDISQAPVNETANIVREAVADVLDVSVDSLKMSDNFFRIGGDSIAAMLVSAKCRSRGLLLTVTDIFQKKTIAKIAEKAILAQSKGGVLQNEGKIDTSAAWDALVSGKLPALGVVNVEDIEEIVPCTPLQQVMWLTGSRKNGYYQPHTVWELMAQDKSRPVDTDRLREAWKAFIERHSTYRSLLVTVQQLAYQVVLKKPFSDNISTVRCTAADLQDAIARQKDTPWSNPHVPYRLTIFQTDGDKVFLLMEQHHALDDAVSSSIFVDEWSQLYGGNTPDGTPVPFSKYIASIHSSSTISNKAFWTQYLKDISPCLLSSHDGPIHRGNLHSTSIQLDHMRYITQFFAAHDITIAIFFKSLWAALLHRLTSLTDIFFGYLVSTRNTPDVEATGSTGFYLNMLIQRLNIDNTTKMTKVLDVIQQDYGPALTHQFQALEALNAPRPSRVFSTLVNHRRHAIDTKETRSLRFEPVEWSDGMDFDIVFEIDGFEDDLQATLTYWDGRVEEEMVSKSSKIFTGLLSAVMENPEQVVRDVL</sequence>
<dbReference type="Proteomes" id="UP000326268">
    <property type="component" value="Unassembled WGS sequence"/>
</dbReference>
<dbReference type="Gene3D" id="3.30.559.10">
    <property type="entry name" value="Chloramphenicol acetyltransferase-like domain"/>
    <property type="match status" value="2"/>
</dbReference>
<dbReference type="Gene3D" id="1.10.1200.10">
    <property type="entry name" value="ACP-like"/>
    <property type="match status" value="1"/>
</dbReference>
<dbReference type="Pfam" id="PF00550">
    <property type="entry name" value="PP-binding"/>
    <property type="match status" value="1"/>
</dbReference>
<dbReference type="GO" id="GO:0005737">
    <property type="term" value="C:cytoplasm"/>
    <property type="evidence" value="ECO:0007669"/>
    <property type="project" value="TreeGrafter"/>
</dbReference>
<evidence type="ECO:0000313" key="2">
    <source>
        <dbReference type="EMBL" id="KAE8363558.1"/>
    </source>
</evidence>
<dbReference type="GO" id="GO:0003824">
    <property type="term" value="F:catalytic activity"/>
    <property type="evidence" value="ECO:0007669"/>
    <property type="project" value="InterPro"/>
</dbReference>
<dbReference type="GO" id="GO:0031177">
    <property type="term" value="F:phosphopantetheine binding"/>
    <property type="evidence" value="ECO:0007669"/>
    <property type="project" value="TreeGrafter"/>
</dbReference>
<dbReference type="InterPro" id="IPR036736">
    <property type="entry name" value="ACP-like_sf"/>
</dbReference>
<dbReference type="PANTHER" id="PTHR45527">
    <property type="entry name" value="NONRIBOSOMAL PEPTIDE SYNTHETASE"/>
    <property type="match status" value="1"/>
</dbReference>
<accession>A0A5N7A280</accession>
<dbReference type="Gene3D" id="3.30.559.30">
    <property type="entry name" value="Nonribosomal peptide synthetase, condensation domain"/>
    <property type="match status" value="2"/>
</dbReference>
<dbReference type="RefSeq" id="XP_031926639.1">
    <property type="nucleotide sequence ID" value="XM_032072747.1"/>
</dbReference>
<reference evidence="2 3" key="1">
    <citation type="submission" date="2019-04" db="EMBL/GenBank/DDBJ databases">
        <title>Friends and foes A comparative genomics studyof 23 Aspergillus species from section Flavi.</title>
        <authorList>
            <consortium name="DOE Joint Genome Institute"/>
            <person name="Kjaerbolling I."/>
            <person name="Vesth T."/>
            <person name="Frisvad J.C."/>
            <person name="Nybo J.L."/>
            <person name="Theobald S."/>
            <person name="Kildgaard S."/>
            <person name="Isbrandt T."/>
            <person name="Kuo A."/>
            <person name="Sato A."/>
            <person name="Lyhne E.K."/>
            <person name="Kogle M.E."/>
            <person name="Wiebenga A."/>
            <person name="Kun R.S."/>
            <person name="Lubbers R.J."/>
            <person name="Makela M.R."/>
            <person name="Barry K."/>
            <person name="Chovatia M."/>
            <person name="Clum A."/>
            <person name="Daum C."/>
            <person name="Haridas S."/>
            <person name="He G."/>
            <person name="LaButti K."/>
            <person name="Lipzen A."/>
            <person name="Mondo S."/>
            <person name="Riley R."/>
            <person name="Salamov A."/>
            <person name="Simmons B.A."/>
            <person name="Magnuson J.K."/>
            <person name="Henrissat B."/>
            <person name="Mortensen U.H."/>
            <person name="Larsen T.O."/>
            <person name="Devries R.P."/>
            <person name="Grigoriev I.V."/>
            <person name="Machida M."/>
            <person name="Baker S.E."/>
            <person name="Andersen M.R."/>
        </authorList>
    </citation>
    <scope>NUCLEOTIDE SEQUENCE [LARGE SCALE GENOMIC DNA]</scope>
    <source>
        <strain evidence="2 3">CBS 763.97</strain>
    </source>
</reference>
<dbReference type="InterPro" id="IPR023213">
    <property type="entry name" value="CAT-like_dom_sf"/>
</dbReference>
<protein>
    <submittedName>
        <fullName evidence="2">Condensation domain-containing protein</fullName>
    </submittedName>
</protein>
<dbReference type="PROSITE" id="PS50075">
    <property type="entry name" value="CARRIER"/>
    <property type="match status" value="1"/>
</dbReference>
<keyword evidence="3" id="KW-1185">Reference proteome</keyword>
<dbReference type="SUPFAM" id="SSF47336">
    <property type="entry name" value="ACP-like"/>
    <property type="match status" value="1"/>
</dbReference>
<dbReference type="GO" id="GO:0044550">
    <property type="term" value="P:secondary metabolite biosynthetic process"/>
    <property type="evidence" value="ECO:0007669"/>
    <property type="project" value="TreeGrafter"/>
</dbReference>
<dbReference type="PANTHER" id="PTHR45527:SF12">
    <property type="entry name" value="NONRIBOSOMAL PEPTIDE SYNTHETASE IVOA"/>
    <property type="match status" value="1"/>
</dbReference>
<dbReference type="InterPro" id="IPR009081">
    <property type="entry name" value="PP-bd_ACP"/>
</dbReference>
<dbReference type="InterPro" id="IPR001242">
    <property type="entry name" value="Condensation_dom"/>
</dbReference>
<gene>
    <name evidence="2" type="ORF">BDV27DRAFT_158722</name>
</gene>
<name>A0A5N7A280_9EURO</name>
<dbReference type="SUPFAM" id="SSF52777">
    <property type="entry name" value="CoA-dependent acyltransferases"/>
    <property type="match status" value="4"/>
</dbReference>
<dbReference type="Pfam" id="PF00668">
    <property type="entry name" value="Condensation"/>
    <property type="match status" value="2"/>
</dbReference>
<organism evidence="2 3">
    <name type="scientific">Aspergillus caelatus</name>
    <dbReference type="NCBI Taxonomy" id="61420"/>
    <lineage>
        <taxon>Eukaryota</taxon>
        <taxon>Fungi</taxon>
        <taxon>Dikarya</taxon>
        <taxon>Ascomycota</taxon>
        <taxon>Pezizomycotina</taxon>
        <taxon>Eurotiomycetes</taxon>
        <taxon>Eurotiomycetidae</taxon>
        <taxon>Eurotiales</taxon>
        <taxon>Aspergillaceae</taxon>
        <taxon>Aspergillus</taxon>
        <taxon>Aspergillus subgen. Circumdati</taxon>
    </lineage>
</organism>